<proteinExistence type="predicted"/>
<gene>
    <name evidence="2" type="ORF">FWILDA_LOCUS11404</name>
</gene>
<dbReference type="AlphaFoldDB" id="A0A9W4WT44"/>
<dbReference type="PANTHER" id="PTHR14742:SF3">
    <property type="entry name" value="RIBONUCLEASE MRP PROTEIN SUBUNIT SNM1"/>
    <property type="match status" value="1"/>
</dbReference>
<protein>
    <submittedName>
        <fullName evidence="2">15244_t:CDS:1</fullName>
    </submittedName>
</protein>
<accession>A0A9W4WT44</accession>
<dbReference type="GO" id="GO:0008033">
    <property type="term" value="P:tRNA processing"/>
    <property type="evidence" value="ECO:0007669"/>
    <property type="project" value="TreeGrafter"/>
</dbReference>
<dbReference type="GO" id="GO:0005655">
    <property type="term" value="C:nucleolar ribonuclease P complex"/>
    <property type="evidence" value="ECO:0007669"/>
    <property type="project" value="TreeGrafter"/>
</dbReference>
<keyword evidence="3" id="KW-1185">Reference proteome</keyword>
<dbReference type="PANTHER" id="PTHR14742">
    <property type="entry name" value="RIBONUCLEASE P SUBUNIT P21"/>
    <property type="match status" value="1"/>
</dbReference>
<dbReference type="EMBL" id="CAMKVN010003223">
    <property type="protein sequence ID" value="CAI2184085.1"/>
    <property type="molecule type" value="Genomic_DNA"/>
</dbReference>
<evidence type="ECO:0000313" key="3">
    <source>
        <dbReference type="Proteomes" id="UP001153678"/>
    </source>
</evidence>
<dbReference type="InterPro" id="IPR007175">
    <property type="entry name" value="Rpr2/Snm1/Rpp21"/>
</dbReference>
<name>A0A9W4WT44_9GLOM</name>
<sequence>MTSRDASNRLQFLWNASHSLLSTVPSLSAFYMQQFNQFAGEKELNLAEAVKRKYCSYCGSIFLPGLNSQIRIEKNKRRDKKRKLVDDIVNNTNDGNKKVSSVQDSVEQLEELNESKQILHEKSPRGKRQIIYIHPRSTTSVSLSNNQKQTHARRQQYKNHVSYICNSCNRETRFAGCTKRVINQISSLSNAKELKEENTFNVTTPIIPQVSNFSNTSPSTNSFKPIQDKLSTYKTKNTKKKQKKMQLQQLLAKEKRKDSGKDDFNDSSDGLSLANFLSAL</sequence>
<dbReference type="Proteomes" id="UP001153678">
    <property type="component" value="Unassembled WGS sequence"/>
</dbReference>
<evidence type="ECO:0000256" key="1">
    <source>
        <dbReference type="SAM" id="MobiDB-lite"/>
    </source>
</evidence>
<dbReference type="OrthoDB" id="438080at2759"/>
<reference evidence="2" key="1">
    <citation type="submission" date="2022-08" db="EMBL/GenBank/DDBJ databases">
        <authorList>
            <person name="Kallberg Y."/>
            <person name="Tangrot J."/>
            <person name="Rosling A."/>
        </authorList>
    </citation>
    <scope>NUCLEOTIDE SEQUENCE</scope>
    <source>
        <strain evidence="2">Wild A</strain>
    </source>
</reference>
<feature type="compositionally biased region" description="Basic and acidic residues" evidence="1">
    <location>
        <begin position="252"/>
        <end position="264"/>
    </location>
</feature>
<dbReference type="Gene3D" id="6.20.50.20">
    <property type="match status" value="1"/>
</dbReference>
<dbReference type="Pfam" id="PF04032">
    <property type="entry name" value="Rpr2"/>
    <property type="match status" value="1"/>
</dbReference>
<comment type="caution">
    <text evidence="2">The sequence shown here is derived from an EMBL/GenBank/DDBJ whole genome shotgun (WGS) entry which is preliminary data.</text>
</comment>
<evidence type="ECO:0000313" key="2">
    <source>
        <dbReference type="EMBL" id="CAI2184085.1"/>
    </source>
</evidence>
<feature type="region of interest" description="Disordered" evidence="1">
    <location>
        <begin position="235"/>
        <end position="270"/>
    </location>
</feature>
<organism evidence="2 3">
    <name type="scientific">Funneliformis geosporum</name>
    <dbReference type="NCBI Taxonomy" id="1117311"/>
    <lineage>
        <taxon>Eukaryota</taxon>
        <taxon>Fungi</taxon>
        <taxon>Fungi incertae sedis</taxon>
        <taxon>Mucoromycota</taxon>
        <taxon>Glomeromycotina</taxon>
        <taxon>Glomeromycetes</taxon>
        <taxon>Glomerales</taxon>
        <taxon>Glomeraceae</taxon>
        <taxon>Funneliformis</taxon>
    </lineage>
</organism>